<feature type="transmembrane region" description="Helical" evidence="2">
    <location>
        <begin position="81"/>
        <end position="103"/>
    </location>
</feature>
<feature type="transmembrane region" description="Helical" evidence="2">
    <location>
        <begin position="225"/>
        <end position="242"/>
    </location>
</feature>
<organism evidence="4 5">
    <name type="scientific">Nocardioides pocheonensis</name>
    <dbReference type="NCBI Taxonomy" id="661485"/>
    <lineage>
        <taxon>Bacteria</taxon>
        <taxon>Bacillati</taxon>
        <taxon>Actinomycetota</taxon>
        <taxon>Actinomycetes</taxon>
        <taxon>Propionibacteriales</taxon>
        <taxon>Nocardioidaceae</taxon>
        <taxon>Nocardioides</taxon>
    </lineage>
</organism>
<feature type="transmembrane region" description="Helical" evidence="2">
    <location>
        <begin position="124"/>
        <end position="149"/>
    </location>
</feature>
<dbReference type="EMBL" id="RJSF01000019">
    <property type="protein sequence ID" value="RNM15774.1"/>
    <property type="molecule type" value="Genomic_DNA"/>
</dbReference>
<evidence type="ECO:0000259" key="3">
    <source>
        <dbReference type="Pfam" id="PF02517"/>
    </source>
</evidence>
<evidence type="ECO:0000313" key="4">
    <source>
        <dbReference type="EMBL" id="RNM15774.1"/>
    </source>
</evidence>
<comment type="caution">
    <text evidence="4">The sequence shown here is derived from an EMBL/GenBank/DDBJ whole genome shotgun (WGS) entry which is preliminary data.</text>
</comment>
<gene>
    <name evidence="4" type="ORF">EFL26_06210</name>
</gene>
<feature type="transmembrane region" description="Helical" evidence="2">
    <location>
        <begin position="34"/>
        <end position="61"/>
    </location>
</feature>
<sequence length="330" mass="35890">MSLPTPVALSHPHPEPRTYPLMLRTWTYAWWKPVVGLFALVVGMFAASVVLLPLLVVTVAVDHKGSFQDAFSAAANLDHVTWQGMLWLNLSLAALVPVTWGIVRVVHRLRPRWLMSVRPGIRWGFFWACLGLAPVAMFAQVLVGAFLPTDPNDLGGSVNDLTPRIVSLGIVVLLTTPLQAMGEEYAFRGYAMQAFGALSRRPWIAVVLSATAFALAHGLQNPPLFLDRFAFGLMAGYVVLRTGGLEAGIALHIWNNLVAFGFALLLGNIDDILNVTEVSWWNIPLTITQNGVYLVLVLLVARRMGLADRSAPPVETPPGAPVLLPSTPPV</sequence>
<keyword evidence="5" id="KW-1185">Reference proteome</keyword>
<name>A0A3N0GTH6_9ACTN</name>
<dbReference type="GO" id="GO:0006508">
    <property type="term" value="P:proteolysis"/>
    <property type="evidence" value="ECO:0007669"/>
    <property type="project" value="UniProtKB-KW"/>
</dbReference>
<dbReference type="GO" id="GO:0004175">
    <property type="term" value="F:endopeptidase activity"/>
    <property type="evidence" value="ECO:0007669"/>
    <property type="project" value="UniProtKB-ARBA"/>
</dbReference>
<reference evidence="4 5" key="1">
    <citation type="submission" date="2018-11" db="EMBL/GenBank/DDBJ databases">
        <authorList>
            <person name="Li F."/>
        </authorList>
    </citation>
    <scope>NUCLEOTIDE SEQUENCE [LARGE SCALE GENOMIC DNA]</scope>
    <source>
        <strain evidence="4 5">Gsoil 818</strain>
    </source>
</reference>
<keyword evidence="2" id="KW-1133">Transmembrane helix</keyword>
<keyword evidence="4" id="KW-0378">Hydrolase</keyword>
<evidence type="ECO:0000256" key="2">
    <source>
        <dbReference type="SAM" id="Phobius"/>
    </source>
</evidence>
<protein>
    <submittedName>
        <fullName evidence="4">CPBP family intramembrane metalloprotease</fullName>
    </submittedName>
</protein>
<dbReference type="Proteomes" id="UP000279994">
    <property type="component" value="Unassembled WGS sequence"/>
</dbReference>
<feature type="transmembrane region" description="Helical" evidence="2">
    <location>
        <begin position="202"/>
        <end position="219"/>
    </location>
</feature>
<feature type="transmembrane region" description="Helical" evidence="2">
    <location>
        <begin position="281"/>
        <end position="301"/>
    </location>
</feature>
<dbReference type="AlphaFoldDB" id="A0A3N0GTH6"/>
<accession>A0A3N0GTH6</accession>
<dbReference type="OrthoDB" id="2680086at2"/>
<keyword evidence="4" id="KW-0645">Protease</keyword>
<dbReference type="Pfam" id="PF02517">
    <property type="entry name" value="Rce1-like"/>
    <property type="match status" value="1"/>
</dbReference>
<proteinExistence type="predicted"/>
<dbReference type="GO" id="GO:0008237">
    <property type="term" value="F:metallopeptidase activity"/>
    <property type="evidence" value="ECO:0007669"/>
    <property type="project" value="UniProtKB-KW"/>
</dbReference>
<dbReference type="InterPro" id="IPR003675">
    <property type="entry name" value="Rce1/LyrA-like_dom"/>
</dbReference>
<feature type="transmembrane region" description="Helical" evidence="2">
    <location>
        <begin position="249"/>
        <end position="269"/>
    </location>
</feature>
<keyword evidence="4" id="KW-0482">Metalloprotease</keyword>
<dbReference type="RefSeq" id="WP_123222025.1">
    <property type="nucleotide sequence ID" value="NZ_RJSF01000019.1"/>
</dbReference>
<dbReference type="GO" id="GO:0080120">
    <property type="term" value="P:CAAX-box protein maturation"/>
    <property type="evidence" value="ECO:0007669"/>
    <property type="project" value="UniProtKB-ARBA"/>
</dbReference>
<feature type="transmembrane region" description="Helical" evidence="2">
    <location>
        <begin position="161"/>
        <end position="181"/>
    </location>
</feature>
<keyword evidence="2" id="KW-0472">Membrane</keyword>
<feature type="compositionally biased region" description="Pro residues" evidence="1">
    <location>
        <begin position="314"/>
        <end position="330"/>
    </location>
</feature>
<evidence type="ECO:0000256" key="1">
    <source>
        <dbReference type="SAM" id="MobiDB-lite"/>
    </source>
</evidence>
<evidence type="ECO:0000313" key="5">
    <source>
        <dbReference type="Proteomes" id="UP000279994"/>
    </source>
</evidence>
<feature type="domain" description="CAAX prenyl protease 2/Lysostaphin resistance protein A-like" evidence="3">
    <location>
        <begin position="170"/>
        <end position="258"/>
    </location>
</feature>
<keyword evidence="2" id="KW-0812">Transmembrane</keyword>
<feature type="region of interest" description="Disordered" evidence="1">
    <location>
        <begin position="309"/>
        <end position="330"/>
    </location>
</feature>